<dbReference type="Proteomes" id="UP000297595">
    <property type="component" value="Unassembled WGS sequence"/>
</dbReference>
<name>A0A8H2HIB1_ORBOL</name>
<dbReference type="EMBL" id="SOZJ01000004">
    <property type="protein sequence ID" value="TGJ67754.1"/>
    <property type="molecule type" value="Genomic_DNA"/>
</dbReference>
<organism evidence="1 2">
    <name type="scientific">Orbilia oligospora</name>
    <name type="common">Nematode-trapping fungus</name>
    <name type="synonym">Arthrobotrys oligospora</name>
    <dbReference type="NCBI Taxonomy" id="2813651"/>
    <lineage>
        <taxon>Eukaryota</taxon>
        <taxon>Fungi</taxon>
        <taxon>Dikarya</taxon>
        <taxon>Ascomycota</taxon>
        <taxon>Pezizomycotina</taxon>
        <taxon>Orbiliomycetes</taxon>
        <taxon>Orbiliales</taxon>
        <taxon>Orbiliaceae</taxon>
        <taxon>Orbilia</taxon>
    </lineage>
</organism>
<evidence type="ECO:0000313" key="1">
    <source>
        <dbReference type="EMBL" id="TGJ67754.1"/>
    </source>
</evidence>
<comment type="caution">
    <text evidence="1">The sequence shown here is derived from an EMBL/GenBank/DDBJ whole genome shotgun (WGS) entry which is preliminary data.</text>
</comment>
<gene>
    <name evidence="1" type="ORF">EYR41_006865</name>
</gene>
<evidence type="ECO:0000313" key="2">
    <source>
        <dbReference type="Proteomes" id="UP000297595"/>
    </source>
</evidence>
<accession>A0A8H2HIB1</accession>
<reference evidence="1 2" key="1">
    <citation type="submission" date="2019-03" db="EMBL/GenBank/DDBJ databases">
        <title>Nematode-trapping fungi genome.</title>
        <authorList>
            <person name="Vidal-Diez De Ulzurrun G."/>
        </authorList>
    </citation>
    <scope>NUCLEOTIDE SEQUENCE [LARGE SCALE GENOMIC DNA]</scope>
    <source>
        <strain evidence="1 2">TWF154</strain>
    </source>
</reference>
<sequence>MALPAPYKYVIVEKDPETTQNSKNVPTFVAFDSLEDPIPVKTRRALLERMTTNDLKATKRVIKAINEEEPIFYKELGTNIFRGRRMHGRRLLI</sequence>
<protein>
    <submittedName>
        <fullName evidence="1">Uncharacterized protein</fullName>
    </submittedName>
</protein>
<dbReference type="AlphaFoldDB" id="A0A8H2HIB1"/>
<proteinExistence type="predicted"/>